<proteinExistence type="predicted"/>
<name>A0ACC3CGK7_PYRYE</name>
<dbReference type="EMBL" id="CM020620">
    <property type="protein sequence ID" value="KAK1868911.1"/>
    <property type="molecule type" value="Genomic_DNA"/>
</dbReference>
<comment type="caution">
    <text evidence="1">The sequence shown here is derived from an EMBL/GenBank/DDBJ whole genome shotgun (WGS) entry which is preliminary data.</text>
</comment>
<keyword evidence="2" id="KW-1185">Reference proteome</keyword>
<evidence type="ECO:0000313" key="2">
    <source>
        <dbReference type="Proteomes" id="UP000798662"/>
    </source>
</evidence>
<dbReference type="Proteomes" id="UP000798662">
    <property type="component" value="Chromosome 3"/>
</dbReference>
<evidence type="ECO:0000313" key="1">
    <source>
        <dbReference type="EMBL" id="KAK1868911.1"/>
    </source>
</evidence>
<sequence length="771" mass="79920">MWGQHAQRAGRGWDNSSPVPDAAPDRRGGRVWWQGPPPGSPVRGVRRRHCPRSVWSPSPDECGPIRLPRPLLELARSRRCRFLVTPPVTCAAAAASVATSGVHHSILIGHGHLRRPTPRLSIHLTLTLPASAVLPPRPSPSLSPLPPPPPPPPPAPVAMAFVPPAVAAGAYARAPPLPWRCRAHPALPSPAAVAPTAAASTTTTTTQAASPLTTAAYDAGLVVDTSFAVTLTAEDVAAFAIGNGMQLQLPLLTTVAAPRVTLGMAATGSGGRRRSGAGVASRKAEAAPNRGAVAGPRGASKSSSMSAIKVSAPSAGAVSRVEAGAAAGSSASTPRGRQRPNDQKTVNTTARRRRRSATAPGKRRVSAPPPPAASAAAAAAAAAATAGVATPGARPGAASPLPVLTPEEMDDTASEAATKLGSQSGPAWRKDALSVYLSEIRSHELIGRSEEIRLATEVADLAAIEGIKASLVAERGRTPTAPEWAAAAGMTVGELQGTLQRGVRAKNALVSANMRLVASIVRKMINSRGGRAARNTTTAATSSLSEEDMIQEGCLGLIRAAELFDPNRGFHFSTYATWWVRAVVQRALSVKGRMIHVPNGMLTLAAKIRKTHSELAAASPTGDVTDEEVAVAVGITPAKLKFVNQVSGRFPSSLDAAVGGTGGNGTGGGDDGSLRLAEVLEGDDNVEAKMVEAMQREELDRILRETLRPQERAVVRLRFGLDDGQARTLTEIGALLAVSKERVRRIVLTSLTKLKTPGVREILQSCIGSAA</sequence>
<protein>
    <submittedName>
        <fullName evidence="1">Uncharacterized protein</fullName>
    </submittedName>
</protein>
<accession>A0ACC3CGK7</accession>
<reference evidence="1" key="1">
    <citation type="submission" date="2019-11" db="EMBL/GenBank/DDBJ databases">
        <title>Nori genome reveals adaptations in red seaweeds to the harsh intertidal environment.</title>
        <authorList>
            <person name="Wang D."/>
            <person name="Mao Y."/>
        </authorList>
    </citation>
    <scope>NUCLEOTIDE SEQUENCE</scope>
    <source>
        <tissue evidence="1">Gametophyte</tissue>
    </source>
</reference>
<gene>
    <name evidence="1" type="ORF">I4F81_011393</name>
</gene>
<organism evidence="1 2">
    <name type="scientific">Pyropia yezoensis</name>
    <name type="common">Susabi-nori</name>
    <name type="synonym">Porphyra yezoensis</name>
    <dbReference type="NCBI Taxonomy" id="2788"/>
    <lineage>
        <taxon>Eukaryota</taxon>
        <taxon>Rhodophyta</taxon>
        <taxon>Bangiophyceae</taxon>
        <taxon>Bangiales</taxon>
        <taxon>Bangiaceae</taxon>
        <taxon>Pyropia</taxon>
    </lineage>
</organism>